<sequence length="188" mass="20118">MTTAPAPATATDAGVDPNRFRDLMARVCAPVTIVTTADADGPHGATASSFTSLSQEPPLITVAFDRRSALLQRIQCTGRFGINLLHHRQDDLAMLFATRGAGADRFAGTSWRHDTGLPRINGAAGWAECELYDTVQGGDHLLLMGLVTKVDKADLPPLVYAERIFGTHSHFVEPLPKPIGEQTACAPD</sequence>
<dbReference type="SMART" id="SM00903">
    <property type="entry name" value="Flavin_Reduct"/>
    <property type="match status" value="1"/>
</dbReference>
<dbReference type="GO" id="GO:0010181">
    <property type="term" value="F:FMN binding"/>
    <property type="evidence" value="ECO:0007669"/>
    <property type="project" value="InterPro"/>
</dbReference>
<gene>
    <name evidence="4" type="ORF">EP51_44020</name>
</gene>
<comment type="similarity">
    <text evidence="1">Belongs to the non-flavoprotein flavin reductase family.</text>
</comment>
<dbReference type="InterPro" id="IPR050268">
    <property type="entry name" value="NADH-dep_flavin_reductase"/>
</dbReference>
<evidence type="ECO:0000313" key="4">
    <source>
        <dbReference type="EMBL" id="AII11045.1"/>
    </source>
</evidence>
<dbReference type="SUPFAM" id="SSF50475">
    <property type="entry name" value="FMN-binding split barrel"/>
    <property type="match status" value="1"/>
</dbReference>
<dbReference type="EMBL" id="CP008949">
    <property type="protein sequence ID" value="AII11045.1"/>
    <property type="molecule type" value="Genomic_DNA"/>
</dbReference>
<organism evidence="4 5">
    <name type="scientific">Rhodococcus opacus</name>
    <name type="common">Nocardia opaca</name>
    <dbReference type="NCBI Taxonomy" id="37919"/>
    <lineage>
        <taxon>Bacteria</taxon>
        <taxon>Bacillati</taxon>
        <taxon>Actinomycetota</taxon>
        <taxon>Actinomycetes</taxon>
        <taxon>Mycobacteriales</taxon>
        <taxon>Nocardiaceae</taxon>
        <taxon>Rhodococcus</taxon>
    </lineage>
</organism>
<dbReference type="AlphaFoldDB" id="A0A076EYH5"/>
<dbReference type="InterPro" id="IPR002563">
    <property type="entry name" value="Flavin_Rdtase-like_dom"/>
</dbReference>
<dbReference type="PANTHER" id="PTHR30466">
    <property type="entry name" value="FLAVIN REDUCTASE"/>
    <property type="match status" value="1"/>
</dbReference>
<keyword evidence="2" id="KW-0560">Oxidoreductase</keyword>
<dbReference type="Gene3D" id="2.30.110.10">
    <property type="entry name" value="Electron Transport, Fmn-binding Protein, Chain A"/>
    <property type="match status" value="1"/>
</dbReference>
<evidence type="ECO:0000259" key="3">
    <source>
        <dbReference type="SMART" id="SM00903"/>
    </source>
</evidence>
<keyword evidence="4" id="KW-0614">Plasmid</keyword>
<reference evidence="4 5" key="1">
    <citation type="submission" date="2014-07" db="EMBL/GenBank/DDBJ databases">
        <title>Genome Sequence of Rhodococcus opacus Strain R7, a Biodegrader of Mono- and Polycyclic Aromatic Hydrocarbons.</title>
        <authorList>
            <person name="Di Gennaro P."/>
            <person name="Zampolli J."/>
            <person name="Presti I."/>
            <person name="Cappelletti M."/>
            <person name="D'Ursi P."/>
            <person name="Orro A."/>
            <person name="Mezzelani A."/>
            <person name="Milanesi L."/>
        </authorList>
    </citation>
    <scope>NUCLEOTIDE SEQUENCE [LARGE SCALE GENOMIC DNA]</scope>
    <source>
        <strain evidence="4 5">R7</strain>
        <plasmid evidence="4">pPDG2</plasmid>
    </source>
</reference>
<feature type="domain" description="Flavin reductase like" evidence="3">
    <location>
        <begin position="24"/>
        <end position="167"/>
    </location>
</feature>
<dbReference type="Pfam" id="PF01613">
    <property type="entry name" value="Flavin_Reduct"/>
    <property type="match status" value="1"/>
</dbReference>
<proteinExistence type="inferred from homology"/>
<name>A0A076EYH5_RHOOP</name>
<dbReference type="GO" id="GO:0042602">
    <property type="term" value="F:riboflavin reductase (NADPH) activity"/>
    <property type="evidence" value="ECO:0007669"/>
    <property type="project" value="TreeGrafter"/>
</dbReference>
<accession>A0A076EYH5</accession>
<dbReference type="PANTHER" id="PTHR30466:SF1">
    <property type="entry name" value="FMN REDUCTASE (NADH) RUTF"/>
    <property type="match status" value="1"/>
</dbReference>
<evidence type="ECO:0000256" key="1">
    <source>
        <dbReference type="ARBA" id="ARBA00008898"/>
    </source>
</evidence>
<evidence type="ECO:0000313" key="5">
    <source>
        <dbReference type="Proteomes" id="UP000028488"/>
    </source>
</evidence>
<evidence type="ECO:0000256" key="2">
    <source>
        <dbReference type="ARBA" id="ARBA00023002"/>
    </source>
</evidence>
<protein>
    <submittedName>
        <fullName evidence="4">Flavin reductase</fullName>
    </submittedName>
</protein>
<dbReference type="Proteomes" id="UP000028488">
    <property type="component" value="Plasmid pPDG2"/>
</dbReference>
<dbReference type="InterPro" id="IPR012349">
    <property type="entry name" value="Split_barrel_FMN-bd"/>
</dbReference>
<geneLocation type="plasmid" evidence="4 5">
    <name>pPDG2</name>
</geneLocation>
<dbReference type="GO" id="GO:0006208">
    <property type="term" value="P:pyrimidine nucleobase catabolic process"/>
    <property type="evidence" value="ECO:0007669"/>
    <property type="project" value="TreeGrafter"/>
</dbReference>